<name>A0ABV6AY58_9DEIO</name>
<feature type="binding site" evidence="10">
    <location>
        <position position="195"/>
    </location>
    <ligand>
        <name>thiamine diphosphate</name>
        <dbReference type="ChEBI" id="CHEBI:58937"/>
    </ligand>
</feature>
<feature type="binding site" evidence="10">
    <location>
        <position position="195"/>
    </location>
    <ligand>
        <name>Mg(2+)</name>
        <dbReference type="ChEBI" id="CHEBI:18420"/>
    </ligand>
</feature>
<dbReference type="GO" id="GO:0008661">
    <property type="term" value="F:1-deoxy-D-xylulose-5-phosphate synthase activity"/>
    <property type="evidence" value="ECO:0007669"/>
    <property type="project" value="UniProtKB-EC"/>
</dbReference>
<comment type="catalytic activity">
    <reaction evidence="10">
        <text>D-glyceraldehyde 3-phosphate + pyruvate + H(+) = 1-deoxy-D-xylulose 5-phosphate + CO2</text>
        <dbReference type="Rhea" id="RHEA:12605"/>
        <dbReference type="ChEBI" id="CHEBI:15361"/>
        <dbReference type="ChEBI" id="CHEBI:15378"/>
        <dbReference type="ChEBI" id="CHEBI:16526"/>
        <dbReference type="ChEBI" id="CHEBI:57792"/>
        <dbReference type="ChEBI" id="CHEBI:59776"/>
        <dbReference type="EC" id="2.2.1.7"/>
    </reaction>
</comment>
<evidence type="ECO:0000256" key="2">
    <source>
        <dbReference type="ARBA" id="ARBA00011081"/>
    </source>
</evidence>
<dbReference type="Pfam" id="PF02780">
    <property type="entry name" value="Transketolase_C"/>
    <property type="match status" value="1"/>
</dbReference>
<keyword evidence="13" id="KW-1185">Reference proteome</keyword>
<feature type="domain" description="Transketolase-like pyrimidine-binding" evidence="11">
    <location>
        <begin position="338"/>
        <end position="502"/>
    </location>
</feature>
<proteinExistence type="inferred from homology"/>
<comment type="cofactor">
    <cofactor evidence="10">
        <name>thiamine diphosphate</name>
        <dbReference type="ChEBI" id="CHEBI:58937"/>
    </cofactor>
    <text evidence="10">Binds 1 thiamine pyrophosphate per subunit.</text>
</comment>
<comment type="similarity">
    <text evidence="2 10">Belongs to the transketolase family. DXPS subfamily.</text>
</comment>
<evidence type="ECO:0000256" key="3">
    <source>
        <dbReference type="ARBA" id="ARBA00011738"/>
    </source>
</evidence>
<dbReference type="RefSeq" id="WP_380009143.1">
    <property type="nucleotide sequence ID" value="NZ_JBHLYR010000031.1"/>
</dbReference>
<feature type="binding site" evidence="10">
    <location>
        <begin position="167"/>
        <end position="168"/>
    </location>
    <ligand>
        <name>thiamine diphosphate</name>
        <dbReference type="ChEBI" id="CHEBI:58937"/>
    </ligand>
</feature>
<evidence type="ECO:0000256" key="1">
    <source>
        <dbReference type="ARBA" id="ARBA00004980"/>
    </source>
</evidence>
<comment type="cofactor">
    <cofactor evidence="10">
        <name>Mg(2+)</name>
        <dbReference type="ChEBI" id="CHEBI:18420"/>
    </cofactor>
    <text evidence="10">Binds 1 Mg(2+) ion per subunit.</text>
</comment>
<dbReference type="CDD" id="cd02007">
    <property type="entry name" value="TPP_DXS"/>
    <property type="match status" value="1"/>
</dbReference>
<keyword evidence="4 10" id="KW-0808">Transferase</keyword>
<evidence type="ECO:0000256" key="8">
    <source>
        <dbReference type="ARBA" id="ARBA00023052"/>
    </source>
</evidence>
<dbReference type="PANTHER" id="PTHR43322">
    <property type="entry name" value="1-D-DEOXYXYLULOSE 5-PHOSPHATE SYNTHASE-RELATED"/>
    <property type="match status" value="1"/>
</dbReference>
<comment type="subunit">
    <text evidence="3 10">Homodimer.</text>
</comment>
<dbReference type="NCBIfam" id="TIGR00204">
    <property type="entry name" value="dxs"/>
    <property type="match status" value="1"/>
</dbReference>
<dbReference type="Gene3D" id="3.40.50.970">
    <property type="match status" value="2"/>
</dbReference>
<evidence type="ECO:0000256" key="6">
    <source>
        <dbReference type="ARBA" id="ARBA00022842"/>
    </source>
</evidence>
<dbReference type="CDD" id="cd07033">
    <property type="entry name" value="TPP_PYR_DXS_TK_like"/>
    <property type="match status" value="1"/>
</dbReference>
<dbReference type="HAMAP" id="MF_00315">
    <property type="entry name" value="DXP_synth"/>
    <property type="match status" value="1"/>
</dbReference>
<keyword evidence="9 10" id="KW-0414">Isoprene biosynthesis</keyword>
<dbReference type="InterPro" id="IPR005477">
    <property type="entry name" value="Dxylulose-5-P_synthase"/>
</dbReference>
<comment type="caution">
    <text evidence="12">The sequence shown here is derived from an EMBL/GenBank/DDBJ whole genome shotgun (WGS) entry which is preliminary data.</text>
</comment>
<comment type="caution">
    <text evidence="10">Lacks conserved residue(s) required for the propagation of feature annotation.</text>
</comment>
<keyword evidence="6 10" id="KW-0460">Magnesium</keyword>
<comment type="pathway">
    <text evidence="1 10">Metabolic intermediate biosynthesis; 1-deoxy-D-xylulose 5-phosphate biosynthesis; 1-deoxy-D-xylulose 5-phosphate from D-glyceraldehyde 3-phosphate and pyruvate: step 1/1.</text>
</comment>
<reference evidence="12 13" key="1">
    <citation type="submission" date="2024-09" db="EMBL/GenBank/DDBJ databases">
        <authorList>
            <person name="Sun Q."/>
            <person name="Mori K."/>
        </authorList>
    </citation>
    <scope>NUCLEOTIDE SEQUENCE [LARGE SCALE GENOMIC DNA]</scope>
    <source>
        <strain evidence="12 13">JCM 13503</strain>
    </source>
</reference>
<dbReference type="InterPro" id="IPR005475">
    <property type="entry name" value="Transketolase-like_Pyr-bd"/>
</dbReference>
<comment type="function">
    <text evidence="10">Catalyzes the acyloin condensation reaction between C atoms 2 and 3 of pyruvate and glyceraldehyde 3-phosphate to yield 1-deoxy-D-xylulose-5-phosphate (DXP).</text>
</comment>
<evidence type="ECO:0000256" key="10">
    <source>
        <dbReference type="HAMAP-Rule" id="MF_00315"/>
    </source>
</evidence>
<organism evidence="12 13">
    <name type="scientific">Deinococcus oregonensis</name>
    <dbReference type="NCBI Taxonomy" id="1805970"/>
    <lineage>
        <taxon>Bacteria</taxon>
        <taxon>Thermotogati</taxon>
        <taxon>Deinococcota</taxon>
        <taxon>Deinococci</taxon>
        <taxon>Deinococcales</taxon>
        <taxon>Deinococcaceae</taxon>
        <taxon>Deinococcus</taxon>
    </lineage>
</organism>
<dbReference type="Pfam" id="PF02779">
    <property type="entry name" value="Transket_pyr"/>
    <property type="match status" value="1"/>
</dbReference>
<feature type="binding site" evidence="10">
    <location>
        <position position="94"/>
    </location>
    <ligand>
        <name>thiamine diphosphate</name>
        <dbReference type="ChEBI" id="CHEBI:58937"/>
    </ligand>
</feature>
<accession>A0ABV6AY58</accession>
<dbReference type="Proteomes" id="UP001589733">
    <property type="component" value="Unassembled WGS sequence"/>
</dbReference>
<evidence type="ECO:0000256" key="5">
    <source>
        <dbReference type="ARBA" id="ARBA00022723"/>
    </source>
</evidence>
<sequence length="645" mass="68932">MTRTPEQSAHTELALAPAPSLTPLLDRVNSPADLKRLSREQLPTLSQELRDEITRVCSVGGLHLASSLGATDLIVALHYVLNSPRDRILFDVGHQAYAHKMLTGRRAQMHTVKKEGGLSGFTKVSESEHDAITVGHASTSLANALGMAMARDALGEDYTVAAVIGDGSLTGGMALAALNTIGDVQRKMLIILNDNEMSISENVGAMSKFMRGLQVQKWFQEGEGAGKKAVQAVSKPLADLMSRAKSSTRHFFDPASVNPFAAMGVRYVGPVDGHNVGQLVWLMERLIDLDGPTILHVVTRKGKGLSYAEADPIYWHGPGKFDPATGDLSKTAGGKPTYSWSAAFGDAVTELAKLDPRTFVITPAMREGSGLVGYSKAHPKRYLDVGIAEDVAVTTAAGMALQGMRPIVAIYSSFLQRAYDQVLHDVAIENLNVTFAIDRAGIVGADGSTHNGVFDLSYLRSIPNVRVGLPKDAFELRGMLKAAQETPGPFAIRYPRGNTERVPEGTWPDLKWGTWERVQAGTDVVILAGGKALEYALKAAADLPGVGVVNARFVKPLDLEMLREVGGSARTLITVEDNTVLGGFGSAVLEAISDMGLRVPVRVLGIPDQFQDHATVESVHARSGIDAQAIRTVLAELGVDVPLGV</sequence>
<dbReference type="InterPro" id="IPR029061">
    <property type="entry name" value="THDP-binding"/>
</dbReference>
<evidence type="ECO:0000256" key="9">
    <source>
        <dbReference type="ARBA" id="ARBA00023229"/>
    </source>
</evidence>
<dbReference type="InterPro" id="IPR009014">
    <property type="entry name" value="Transketo_C/PFOR_II"/>
</dbReference>
<dbReference type="SUPFAM" id="SSF52518">
    <property type="entry name" value="Thiamin diphosphate-binding fold (THDP-binding)"/>
    <property type="match status" value="2"/>
</dbReference>
<dbReference type="PANTHER" id="PTHR43322:SF5">
    <property type="entry name" value="1-DEOXY-D-XYLULOSE-5-PHOSPHATE SYNTHASE, CHLOROPLASTIC"/>
    <property type="match status" value="1"/>
</dbReference>
<dbReference type="EMBL" id="JBHLYR010000031">
    <property type="protein sequence ID" value="MFB9992380.1"/>
    <property type="molecule type" value="Genomic_DNA"/>
</dbReference>
<evidence type="ECO:0000313" key="12">
    <source>
        <dbReference type="EMBL" id="MFB9992380.1"/>
    </source>
</evidence>
<protein>
    <recommendedName>
        <fullName evidence="10">1-deoxy-D-xylulose-5-phosphate synthase</fullName>
        <ecNumber evidence="10">2.2.1.7</ecNumber>
    </recommendedName>
    <alternativeName>
        <fullName evidence="10">1-deoxyxylulose-5-phosphate synthase</fullName>
        <shortName evidence="10">DXP synthase</shortName>
        <shortName evidence="10">DXPS</shortName>
    </alternativeName>
</protein>
<dbReference type="NCBIfam" id="NF003933">
    <property type="entry name" value="PRK05444.2-2"/>
    <property type="match status" value="1"/>
</dbReference>
<keyword evidence="5 10" id="KW-0479">Metal-binding</keyword>
<evidence type="ECO:0000259" key="11">
    <source>
        <dbReference type="SMART" id="SM00861"/>
    </source>
</evidence>
<feature type="binding site" evidence="10">
    <location>
        <begin position="135"/>
        <end position="137"/>
    </location>
    <ligand>
        <name>thiamine diphosphate</name>
        <dbReference type="ChEBI" id="CHEBI:58937"/>
    </ligand>
</feature>
<evidence type="ECO:0000256" key="7">
    <source>
        <dbReference type="ARBA" id="ARBA00022977"/>
    </source>
</evidence>
<dbReference type="InterPro" id="IPR033248">
    <property type="entry name" value="Transketolase_C"/>
</dbReference>
<keyword evidence="8 10" id="KW-0786">Thiamine pyrophosphate</keyword>
<dbReference type="Pfam" id="PF13292">
    <property type="entry name" value="DXP_synthase_N"/>
    <property type="match status" value="1"/>
</dbReference>
<evidence type="ECO:0000256" key="4">
    <source>
        <dbReference type="ARBA" id="ARBA00022679"/>
    </source>
</evidence>
<dbReference type="Gene3D" id="3.40.50.920">
    <property type="match status" value="1"/>
</dbReference>
<keyword evidence="7 10" id="KW-0784">Thiamine biosynthesis</keyword>
<dbReference type="SMART" id="SM00861">
    <property type="entry name" value="Transket_pyr"/>
    <property type="match status" value="1"/>
</dbReference>
<dbReference type="EC" id="2.2.1.7" evidence="10"/>
<dbReference type="SUPFAM" id="SSF52922">
    <property type="entry name" value="TK C-terminal domain-like"/>
    <property type="match status" value="1"/>
</dbReference>
<evidence type="ECO:0000313" key="13">
    <source>
        <dbReference type="Proteomes" id="UP001589733"/>
    </source>
</evidence>
<feature type="binding site" evidence="10">
    <location>
        <position position="166"/>
    </location>
    <ligand>
        <name>Mg(2+)</name>
        <dbReference type="ChEBI" id="CHEBI:18420"/>
    </ligand>
</feature>
<gene>
    <name evidence="10 12" type="primary">dxs</name>
    <name evidence="12" type="ORF">ACFFLM_10430</name>
</gene>
<feature type="binding site" evidence="10">
    <location>
        <position position="389"/>
    </location>
    <ligand>
        <name>thiamine diphosphate</name>
        <dbReference type="ChEBI" id="CHEBI:58937"/>
    </ligand>
</feature>